<proteinExistence type="predicted"/>
<feature type="compositionally biased region" description="Basic and acidic residues" evidence="1">
    <location>
        <begin position="145"/>
        <end position="160"/>
    </location>
</feature>
<reference evidence="3 4" key="1">
    <citation type="submission" date="2024-02" db="EMBL/GenBank/DDBJ databases">
        <title>A novel Gemmatimonadota bacterium.</title>
        <authorList>
            <person name="Du Z.-J."/>
            <person name="Ye Y.-Q."/>
        </authorList>
    </citation>
    <scope>NUCLEOTIDE SEQUENCE [LARGE SCALE GENOMIC DNA]</scope>
    <source>
        <strain evidence="3 4">DH-20</strain>
    </source>
</reference>
<dbReference type="RefSeq" id="WP_405287183.1">
    <property type="nucleotide sequence ID" value="NZ_JBBHLI010000007.1"/>
</dbReference>
<evidence type="ECO:0000256" key="2">
    <source>
        <dbReference type="SAM" id="SignalP"/>
    </source>
</evidence>
<dbReference type="Pfam" id="PF10986">
    <property type="entry name" value="ZrgA"/>
    <property type="match status" value="1"/>
</dbReference>
<evidence type="ECO:0000313" key="3">
    <source>
        <dbReference type="EMBL" id="MEK9501807.1"/>
    </source>
</evidence>
<protein>
    <submittedName>
        <fullName evidence="3">DUF2796 domain-containing protein</fullName>
    </submittedName>
</protein>
<dbReference type="EMBL" id="JBBHLI010000007">
    <property type="protein sequence ID" value="MEK9501807.1"/>
    <property type="molecule type" value="Genomic_DNA"/>
</dbReference>
<keyword evidence="4" id="KW-1185">Reference proteome</keyword>
<organism evidence="3 4">
    <name type="scientific">Gaopeijia maritima</name>
    <dbReference type="NCBI Taxonomy" id="3119007"/>
    <lineage>
        <taxon>Bacteria</taxon>
        <taxon>Pseudomonadati</taxon>
        <taxon>Gemmatimonadota</taxon>
        <taxon>Longimicrobiia</taxon>
        <taxon>Gaopeijiales</taxon>
        <taxon>Gaopeijiaceae</taxon>
        <taxon>Gaopeijia</taxon>
    </lineage>
</organism>
<evidence type="ECO:0000256" key="1">
    <source>
        <dbReference type="SAM" id="MobiDB-lite"/>
    </source>
</evidence>
<dbReference type="Proteomes" id="UP001484239">
    <property type="component" value="Unassembled WGS sequence"/>
</dbReference>
<sequence>MKASTHRASTQSIFDSRSFIALLGAATTCFALAACSEPEPAPPVVEGGAMGTAGAHEHGIARLGLAVDGTRITMNLQVPAESVYGFEHAPQSDEERQTATSALAALRTGASNLLVFPADAGCTLEASEVEAPDVEASGDGDDHDEEHAHDDDHDHEHDEEHADDEDHDHEQDDEESHQHGEVTLSGTFTCAQAPVGAASLAFGSVLPEVEQVDLTVVTGLGQAAARVAPDAAFSF</sequence>
<comment type="caution">
    <text evidence="3">The sequence shown here is derived from an EMBL/GenBank/DDBJ whole genome shotgun (WGS) entry which is preliminary data.</text>
</comment>
<feature type="chain" id="PRO_5046552839" evidence="2">
    <location>
        <begin position="34"/>
        <end position="235"/>
    </location>
</feature>
<accession>A0ABU9EAN6</accession>
<feature type="region of interest" description="Disordered" evidence="1">
    <location>
        <begin position="132"/>
        <end position="180"/>
    </location>
</feature>
<keyword evidence="2" id="KW-0732">Signal</keyword>
<feature type="signal peptide" evidence="2">
    <location>
        <begin position="1"/>
        <end position="33"/>
    </location>
</feature>
<name>A0ABU9EAN6_9BACT</name>
<dbReference type="PROSITE" id="PS51257">
    <property type="entry name" value="PROKAR_LIPOPROTEIN"/>
    <property type="match status" value="1"/>
</dbReference>
<feature type="compositionally biased region" description="Acidic residues" evidence="1">
    <location>
        <begin position="161"/>
        <end position="175"/>
    </location>
</feature>
<dbReference type="InterPro" id="IPR021253">
    <property type="entry name" value="ZrgA-like"/>
</dbReference>
<feature type="compositionally biased region" description="Acidic residues" evidence="1">
    <location>
        <begin position="132"/>
        <end position="144"/>
    </location>
</feature>
<gene>
    <name evidence="3" type="ORF">WI372_12520</name>
</gene>
<evidence type="ECO:0000313" key="4">
    <source>
        <dbReference type="Proteomes" id="UP001484239"/>
    </source>
</evidence>